<protein>
    <submittedName>
        <fullName evidence="2">Histidine phosphatase superfamily</fullName>
    </submittedName>
</protein>
<feature type="region of interest" description="Disordered" evidence="1">
    <location>
        <begin position="229"/>
        <end position="248"/>
    </location>
</feature>
<dbReference type="GO" id="GO:0005737">
    <property type="term" value="C:cytoplasm"/>
    <property type="evidence" value="ECO:0007669"/>
    <property type="project" value="TreeGrafter"/>
</dbReference>
<dbReference type="InterPro" id="IPR050275">
    <property type="entry name" value="PGM_Phosphatase"/>
</dbReference>
<dbReference type="InterPro" id="IPR029033">
    <property type="entry name" value="His_PPase_superfam"/>
</dbReference>
<dbReference type="Pfam" id="PF00300">
    <property type="entry name" value="His_Phos_1"/>
    <property type="match status" value="1"/>
</dbReference>
<dbReference type="Gene3D" id="3.40.50.1240">
    <property type="entry name" value="Phosphoglycerate mutase-like"/>
    <property type="match status" value="1"/>
</dbReference>
<dbReference type="PANTHER" id="PTHR48100:SF1">
    <property type="entry name" value="HISTIDINE PHOSPHATASE FAMILY PROTEIN-RELATED"/>
    <property type="match status" value="1"/>
</dbReference>
<dbReference type="GO" id="GO:0016791">
    <property type="term" value="F:phosphatase activity"/>
    <property type="evidence" value="ECO:0007669"/>
    <property type="project" value="TreeGrafter"/>
</dbReference>
<gene>
    <name evidence="2" type="ORF">B0I71DRAFT_692</name>
</gene>
<sequence length="312" mass="35881">MAPHSYSALPGYFCQSEIYSSPDFFDWKDPRAHFGLKRSWSRLREEVQELQKTHGAENVKVLFLARHGQGVHNLVMAQYGREWWEKEGMNAQYSNGEYTWGPDPELTELGIEQARDAHKAWKQQLESFDPVPMPQAFYVSPFSRACDTLAITWGFETKHIQPRDEERLHVIYREAQGVESRVPTSVDTGAGSSDVVIHPLLRETIGFNTCDKLRPIEYTLDRYPNYALTKHHPAPPSGEDSVWTEEHRETNEEMQERLTGFLENLFDTDPATYVSITCHAGVIRNMLAVLGHRKWFLQTGGMVPVVVLREEM</sequence>
<dbReference type="VEuPathDB" id="FungiDB:YALI1_F05459g"/>
<dbReference type="Proteomes" id="UP000256601">
    <property type="component" value="Unassembled WGS sequence"/>
</dbReference>
<dbReference type="PANTHER" id="PTHR48100">
    <property type="entry name" value="BROAD-SPECIFICITY PHOSPHATASE YOR283W-RELATED"/>
    <property type="match status" value="1"/>
</dbReference>
<dbReference type="CDD" id="cd07067">
    <property type="entry name" value="HP_PGM_like"/>
    <property type="match status" value="1"/>
</dbReference>
<dbReference type="EMBL" id="KZ857324">
    <property type="protein sequence ID" value="RDW29252.1"/>
    <property type="molecule type" value="Genomic_DNA"/>
</dbReference>
<evidence type="ECO:0000256" key="1">
    <source>
        <dbReference type="SAM" id="MobiDB-lite"/>
    </source>
</evidence>
<dbReference type="AlphaFoldDB" id="A0A371CG74"/>
<dbReference type="InterPro" id="IPR013078">
    <property type="entry name" value="His_Pase_superF_clade-1"/>
</dbReference>
<organism evidence="2 3">
    <name type="scientific">Yarrowia lipolytica</name>
    <name type="common">Candida lipolytica</name>
    <dbReference type="NCBI Taxonomy" id="4952"/>
    <lineage>
        <taxon>Eukaryota</taxon>
        <taxon>Fungi</taxon>
        <taxon>Dikarya</taxon>
        <taxon>Ascomycota</taxon>
        <taxon>Saccharomycotina</taxon>
        <taxon>Dipodascomycetes</taxon>
        <taxon>Dipodascales</taxon>
        <taxon>Dipodascales incertae sedis</taxon>
        <taxon>Yarrowia</taxon>
    </lineage>
</organism>
<accession>A0A371CG74</accession>
<proteinExistence type="predicted"/>
<name>A0A371CG74_YARLL</name>
<dbReference type="VEuPathDB" id="FungiDB:YALI0_F03707g"/>
<evidence type="ECO:0000313" key="2">
    <source>
        <dbReference type="EMBL" id="RDW29252.1"/>
    </source>
</evidence>
<evidence type="ECO:0000313" key="3">
    <source>
        <dbReference type="Proteomes" id="UP000256601"/>
    </source>
</evidence>
<dbReference type="SMART" id="SM00855">
    <property type="entry name" value="PGAM"/>
    <property type="match status" value="1"/>
</dbReference>
<dbReference type="SUPFAM" id="SSF53254">
    <property type="entry name" value="Phosphoglycerate mutase-like"/>
    <property type="match status" value="1"/>
</dbReference>
<reference evidence="2 3" key="1">
    <citation type="submission" date="2018-07" db="EMBL/GenBank/DDBJ databases">
        <title>Draft Genome Assemblies for Five Robust Yarrowia lipolytica Strains Exhibiting High Lipid Production and Pentose Sugar Utilization and Sugar Alcohol Secretion from Undetoxified Lignocellulosic Biomass Hydrolysates.</title>
        <authorList>
            <consortium name="DOE Joint Genome Institute"/>
            <person name="Walker C."/>
            <person name="Ryu S."/>
            <person name="Na H."/>
            <person name="Zane M."/>
            <person name="LaButti K."/>
            <person name="Lipzen A."/>
            <person name="Haridas S."/>
            <person name="Barry K."/>
            <person name="Grigoriev I.V."/>
            <person name="Quarterman J."/>
            <person name="Slininger P."/>
            <person name="Dien B."/>
            <person name="Trinh C.T."/>
        </authorList>
    </citation>
    <scope>NUCLEOTIDE SEQUENCE [LARGE SCALE GENOMIC DNA]</scope>
    <source>
        <strain evidence="2 3">YB392</strain>
    </source>
</reference>